<feature type="transmembrane region" description="Helical" evidence="1">
    <location>
        <begin position="98"/>
        <end position="117"/>
    </location>
</feature>
<keyword evidence="3" id="KW-1185">Reference proteome</keyword>
<dbReference type="OrthoDB" id="5405464at2"/>
<keyword evidence="1" id="KW-0812">Transmembrane</keyword>
<evidence type="ECO:0000313" key="3">
    <source>
        <dbReference type="Proteomes" id="UP000279799"/>
    </source>
</evidence>
<protein>
    <submittedName>
        <fullName evidence="2">Predicted membrane protein</fullName>
    </submittedName>
</protein>
<dbReference type="RefSeq" id="WP_126598337.1">
    <property type="nucleotide sequence ID" value="NZ_LR134510.1"/>
</dbReference>
<keyword evidence="1" id="KW-0472">Membrane</keyword>
<dbReference type="EMBL" id="LR134510">
    <property type="protein sequence ID" value="VEJ08884.1"/>
    <property type="molecule type" value="Genomic_DNA"/>
</dbReference>
<feature type="transmembrane region" description="Helical" evidence="1">
    <location>
        <begin position="25"/>
        <end position="52"/>
    </location>
</feature>
<dbReference type="KEGG" id="adp:NCTC12871_00302"/>
<accession>A0A448TS72</accession>
<keyword evidence="1" id="KW-1133">Transmembrane helix</keyword>
<proteinExistence type="predicted"/>
<organism evidence="2 3">
    <name type="scientific">Actinobacillus delphinicola</name>
    <dbReference type="NCBI Taxonomy" id="51161"/>
    <lineage>
        <taxon>Bacteria</taxon>
        <taxon>Pseudomonadati</taxon>
        <taxon>Pseudomonadota</taxon>
        <taxon>Gammaproteobacteria</taxon>
        <taxon>Pasteurellales</taxon>
        <taxon>Pasteurellaceae</taxon>
        <taxon>Actinobacillus</taxon>
    </lineage>
</organism>
<reference evidence="2 3" key="1">
    <citation type="submission" date="2018-12" db="EMBL/GenBank/DDBJ databases">
        <authorList>
            <consortium name="Pathogen Informatics"/>
        </authorList>
    </citation>
    <scope>NUCLEOTIDE SEQUENCE [LARGE SCALE GENOMIC DNA]</scope>
    <source>
        <strain evidence="2 3">NCTC12871</strain>
    </source>
</reference>
<feature type="transmembrane region" description="Helical" evidence="1">
    <location>
        <begin position="73"/>
        <end position="92"/>
    </location>
</feature>
<evidence type="ECO:0000313" key="2">
    <source>
        <dbReference type="EMBL" id="VEJ08884.1"/>
    </source>
</evidence>
<dbReference type="AlphaFoldDB" id="A0A448TS72"/>
<sequence length="139" mass="16014">MENQVITESSEHNQQIMQNNRMWMIAMYICFIGGMTILPGIAAIAGLIIAYVKRDDVRDTIYYSHCNWLIKTFWYPFFIAICAFIVVAIGMVIPYVGIILAICAYLVLFVISIWYIVRVIYGFIKLLNDQSVNADSWLL</sequence>
<evidence type="ECO:0000256" key="1">
    <source>
        <dbReference type="SAM" id="Phobius"/>
    </source>
</evidence>
<dbReference type="Proteomes" id="UP000279799">
    <property type="component" value="Chromosome"/>
</dbReference>
<gene>
    <name evidence="2" type="ORF">NCTC12871_00302</name>
</gene>
<name>A0A448TS72_9PAST</name>